<dbReference type="Pfam" id="PF01420">
    <property type="entry name" value="Methylase_S"/>
    <property type="match status" value="1"/>
</dbReference>
<accession>A0ABY2TLT0</accession>
<dbReference type="InterPro" id="IPR000055">
    <property type="entry name" value="Restrct_endonuc_typeI_TRD"/>
</dbReference>
<sequence>KMIESELGAIPEGWKIESLSNVFDISIGKTPPRKEVECFSYDNKDIKWVSISDMGKSGLYILDTSEYLTPEAVNKYNVVIVPKDTIILSFKLTIGRVSIVSEDMTTNEAIAHIKTNDKKLNEYTYFYLKNFKYSSLGSTSSIAQAVNSKLIKSIKYIVPRKNILDNFHLKVIDIFNKIKFNQIENQ</sequence>
<feature type="non-terminal residue" evidence="5">
    <location>
        <position position="1"/>
    </location>
</feature>
<comment type="similarity">
    <text evidence="1">Belongs to the type-I restriction system S methylase family.</text>
</comment>
<keyword evidence="3" id="KW-0238">DNA-binding</keyword>
<evidence type="ECO:0000256" key="1">
    <source>
        <dbReference type="ARBA" id="ARBA00010923"/>
    </source>
</evidence>
<keyword evidence="5" id="KW-0255">Endonuclease</keyword>
<evidence type="ECO:0000259" key="4">
    <source>
        <dbReference type="Pfam" id="PF01420"/>
    </source>
</evidence>
<feature type="non-terminal residue" evidence="5">
    <location>
        <position position="186"/>
    </location>
</feature>
<dbReference type="RefSeq" id="WP_170310890.1">
    <property type="nucleotide sequence ID" value="NZ_SJDU01000738.1"/>
</dbReference>
<dbReference type="CDD" id="cd17244">
    <property type="entry name" value="RMtype1_S_Apa101655I-TRD2-CR2_like"/>
    <property type="match status" value="1"/>
</dbReference>
<dbReference type="SUPFAM" id="SSF116734">
    <property type="entry name" value="DNA methylase specificity domain"/>
    <property type="match status" value="1"/>
</dbReference>
<organism evidence="5 6">
    <name type="scientific">Brachyspira catarrhinii</name>
    <dbReference type="NCBI Taxonomy" id="2528966"/>
    <lineage>
        <taxon>Bacteria</taxon>
        <taxon>Pseudomonadati</taxon>
        <taxon>Spirochaetota</taxon>
        <taxon>Spirochaetia</taxon>
        <taxon>Brachyspirales</taxon>
        <taxon>Brachyspiraceae</taxon>
        <taxon>Brachyspira</taxon>
    </lineage>
</organism>
<dbReference type="PANTHER" id="PTHR30408">
    <property type="entry name" value="TYPE-1 RESTRICTION ENZYME ECOKI SPECIFICITY PROTEIN"/>
    <property type="match status" value="1"/>
</dbReference>
<gene>
    <name evidence="5" type="ORF">EZH24_13270</name>
</gene>
<evidence type="ECO:0000313" key="6">
    <source>
        <dbReference type="Proteomes" id="UP000310168"/>
    </source>
</evidence>
<proteinExistence type="inferred from homology"/>
<dbReference type="Proteomes" id="UP000310168">
    <property type="component" value="Unassembled WGS sequence"/>
</dbReference>
<dbReference type="GO" id="GO:0004519">
    <property type="term" value="F:endonuclease activity"/>
    <property type="evidence" value="ECO:0007669"/>
    <property type="project" value="UniProtKB-KW"/>
</dbReference>
<dbReference type="EMBL" id="SJDU01000738">
    <property type="protein sequence ID" value="TKZ22740.1"/>
    <property type="molecule type" value="Genomic_DNA"/>
</dbReference>
<evidence type="ECO:0000256" key="3">
    <source>
        <dbReference type="ARBA" id="ARBA00023125"/>
    </source>
</evidence>
<name>A0ABY2TLT0_9SPIR</name>
<dbReference type="InterPro" id="IPR044946">
    <property type="entry name" value="Restrct_endonuc_typeI_TRD_sf"/>
</dbReference>
<keyword evidence="2" id="KW-0680">Restriction system</keyword>
<evidence type="ECO:0000313" key="5">
    <source>
        <dbReference type="EMBL" id="TKZ22740.1"/>
    </source>
</evidence>
<keyword evidence="5" id="KW-0540">Nuclease</keyword>
<keyword evidence="5" id="KW-0378">Hydrolase</keyword>
<dbReference type="Gene3D" id="3.90.220.20">
    <property type="entry name" value="DNA methylase specificity domains"/>
    <property type="match status" value="1"/>
</dbReference>
<protein>
    <submittedName>
        <fullName evidence="5">Restriction endonuclease subunit S</fullName>
    </submittedName>
</protein>
<comment type="caution">
    <text evidence="5">The sequence shown here is derived from an EMBL/GenBank/DDBJ whole genome shotgun (WGS) entry which is preliminary data.</text>
</comment>
<reference evidence="5 6" key="1">
    <citation type="journal article" date="2019" name="Anaerobe">
        <title>Brachyspira catarrhinii sp. nov., an anaerobic intestinal spirochaete isolated from vervet monkeys may have been misidentified as Brachyspira aalborgi in previous studies.</title>
        <authorList>
            <person name="Phillips N.D."/>
            <person name="La T."/>
            <person name="Hampson D.J."/>
        </authorList>
    </citation>
    <scope>NUCLEOTIDE SEQUENCE [LARGE SCALE GENOMIC DNA]</scope>
    <source>
        <strain evidence="5 6">Z12</strain>
    </source>
</reference>
<feature type="domain" description="Type I restriction modification DNA specificity" evidence="4">
    <location>
        <begin position="11"/>
        <end position="177"/>
    </location>
</feature>
<keyword evidence="6" id="KW-1185">Reference proteome</keyword>
<dbReference type="InterPro" id="IPR052021">
    <property type="entry name" value="Type-I_RS_S_subunit"/>
</dbReference>
<dbReference type="PANTHER" id="PTHR30408:SF12">
    <property type="entry name" value="TYPE I RESTRICTION ENZYME MJAVIII SPECIFICITY SUBUNIT"/>
    <property type="match status" value="1"/>
</dbReference>
<evidence type="ECO:0000256" key="2">
    <source>
        <dbReference type="ARBA" id="ARBA00022747"/>
    </source>
</evidence>